<keyword evidence="2" id="KW-0675">Receptor</keyword>
<sequence>MEESTPIWVKRQIELYEITERVGPVAYRLLLPSELEKIHNVFHVSMLRRSRSDPSHVITLSKIEIQSDMTYAEKSIRILAREVKQLRNKKIQLVKVLWHRHGLEEATWEPEDSMK</sequence>
<dbReference type="AlphaFoldDB" id="A0A5B6WHL1"/>
<accession>A0A5B6WHL1</accession>
<feature type="domain" description="Tf2-1-like SH3-like" evidence="1">
    <location>
        <begin position="11"/>
        <end position="49"/>
    </location>
</feature>
<keyword evidence="2" id="KW-0808">Transferase</keyword>
<dbReference type="PANTHER" id="PTHR46148:SF44">
    <property type="entry name" value="GAG-POL POLYPROTEIN"/>
    <property type="match status" value="1"/>
</dbReference>
<evidence type="ECO:0000313" key="2">
    <source>
        <dbReference type="EMBL" id="KAA3480698.1"/>
    </source>
</evidence>
<keyword evidence="3" id="KW-1185">Reference proteome</keyword>
<dbReference type="GO" id="GO:0016301">
    <property type="term" value="F:kinase activity"/>
    <property type="evidence" value="ECO:0007669"/>
    <property type="project" value="UniProtKB-KW"/>
</dbReference>
<dbReference type="InterPro" id="IPR016197">
    <property type="entry name" value="Chromo-like_dom_sf"/>
</dbReference>
<dbReference type="OrthoDB" id="998593at2759"/>
<organism evidence="2 3">
    <name type="scientific">Gossypium australe</name>
    <dbReference type="NCBI Taxonomy" id="47621"/>
    <lineage>
        <taxon>Eukaryota</taxon>
        <taxon>Viridiplantae</taxon>
        <taxon>Streptophyta</taxon>
        <taxon>Embryophyta</taxon>
        <taxon>Tracheophyta</taxon>
        <taxon>Spermatophyta</taxon>
        <taxon>Magnoliopsida</taxon>
        <taxon>eudicotyledons</taxon>
        <taxon>Gunneridae</taxon>
        <taxon>Pentapetalae</taxon>
        <taxon>rosids</taxon>
        <taxon>malvids</taxon>
        <taxon>Malvales</taxon>
        <taxon>Malvaceae</taxon>
        <taxon>Malvoideae</taxon>
        <taxon>Gossypium</taxon>
    </lineage>
</organism>
<dbReference type="Proteomes" id="UP000325315">
    <property type="component" value="Unassembled WGS sequence"/>
</dbReference>
<dbReference type="Pfam" id="PF24626">
    <property type="entry name" value="SH3_Tf2-1"/>
    <property type="match status" value="1"/>
</dbReference>
<dbReference type="InterPro" id="IPR056924">
    <property type="entry name" value="SH3_Tf2-1"/>
</dbReference>
<gene>
    <name evidence="2" type="ORF">EPI10_021114</name>
</gene>
<proteinExistence type="predicted"/>
<dbReference type="SUPFAM" id="SSF54160">
    <property type="entry name" value="Chromo domain-like"/>
    <property type="match status" value="1"/>
</dbReference>
<keyword evidence="2" id="KW-0418">Kinase</keyword>
<comment type="caution">
    <text evidence="2">The sequence shown here is derived from an EMBL/GenBank/DDBJ whole genome shotgun (WGS) entry which is preliminary data.</text>
</comment>
<name>A0A5B6WHL1_9ROSI</name>
<evidence type="ECO:0000313" key="3">
    <source>
        <dbReference type="Proteomes" id="UP000325315"/>
    </source>
</evidence>
<reference evidence="3" key="1">
    <citation type="journal article" date="2019" name="Plant Biotechnol. J.">
        <title>Genome sequencing of the Australian wild diploid species Gossypium australe highlights disease resistance and delayed gland morphogenesis.</title>
        <authorList>
            <person name="Cai Y."/>
            <person name="Cai X."/>
            <person name="Wang Q."/>
            <person name="Wang P."/>
            <person name="Zhang Y."/>
            <person name="Cai C."/>
            <person name="Xu Y."/>
            <person name="Wang K."/>
            <person name="Zhou Z."/>
            <person name="Wang C."/>
            <person name="Geng S."/>
            <person name="Li B."/>
            <person name="Dong Q."/>
            <person name="Hou Y."/>
            <person name="Wang H."/>
            <person name="Ai P."/>
            <person name="Liu Z."/>
            <person name="Yi F."/>
            <person name="Sun M."/>
            <person name="An G."/>
            <person name="Cheng J."/>
            <person name="Zhang Y."/>
            <person name="Shi Q."/>
            <person name="Xie Y."/>
            <person name="Shi X."/>
            <person name="Chang Y."/>
            <person name="Huang F."/>
            <person name="Chen Y."/>
            <person name="Hong S."/>
            <person name="Mi L."/>
            <person name="Sun Q."/>
            <person name="Zhang L."/>
            <person name="Zhou B."/>
            <person name="Peng R."/>
            <person name="Zhang X."/>
            <person name="Liu F."/>
        </authorList>
    </citation>
    <scope>NUCLEOTIDE SEQUENCE [LARGE SCALE GENOMIC DNA]</scope>
    <source>
        <strain evidence="3">cv. PA1801</strain>
    </source>
</reference>
<dbReference type="PANTHER" id="PTHR46148">
    <property type="entry name" value="CHROMO DOMAIN-CONTAINING PROTEIN"/>
    <property type="match status" value="1"/>
</dbReference>
<evidence type="ECO:0000259" key="1">
    <source>
        <dbReference type="Pfam" id="PF24626"/>
    </source>
</evidence>
<protein>
    <submittedName>
        <fullName evidence="2">Receptor-like protein kinase</fullName>
    </submittedName>
</protein>
<dbReference type="EMBL" id="SMMG02000003">
    <property type="protein sequence ID" value="KAA3480698.1"/>
    <property type="molecule type" value="Genomic_DNA"/>
</dbReference>